<name>A0ACB6ZN68_THEGA</name>
<comment type="caution">
    <text evidence="1">The sequence shown here is derived from an EMBL/GenBank/DDBJ whole genome shotgun (WGS) entry which is preliminary data.</text>
</comment>
<evidence type="ECO:0000313" key="2">
    <source>
        <dbReference type="Proteomes" id="UP000886501"/>
    </source>
</evidence>
<dbReference type="Proteomes" id="UP000886501">
    <property type="component" value="Unassembled WGS sequence"/>
</dbReference>
<sequence length="272" mass="29932">MTREAEKRRQKVVIVGGGITGSVLARELSSKLNQREHELLIDARPYAIWLIARARLVMEKGHHPGLEERAFVPHDKFGVHPESEKRPDKHDHSGFIVLEDGEKALYDASILATGSKCNGPADFPDDPARCLAHLEHWRAAFEKANDVVLVGGGGVGIELAGELKDYYSDKKVVYIVHGRDLLLNEQFPDKFRKLVNQELEATGVELVLGDYVATFPENSGGEVVFHPGNTLQADLVVPTYGPKPDTAWISEALGPNLLSPGGCVRVWPTLHP</sequence>
<keyword evidence="2" id="KW-1185">Reference proteome</keyword>
<reference evidence="1" key="2">
    <citation type="journal article" date="2020" name="Nat. Commun.">
        <title>Large-scale genome sequencing of mycorrhizal fungi provides insights into the early evolution of symbiotic traits.</title>
        <authorList>
            <person name="Miyauchi S."/>
            <person name="Kiss E."/>
            <person name="Kuo A."/>
            <person name="Drula E."/>
            <person name="Kohler A."/>
            <person name="Sanchez-Garcia M."/>
            <person name="Morin E."/>
            <person name="Andreopoulos B."/>
            <person name="Barry K.W."/>
            <person name="Bonito G."/>
            <person name="Buee M."/>
            <person name="Carver A."/>
            <person name="Chen C."/>
            <person name="Cichocki N."/>
            <person name="Clum A."/>
            <person name="Culley D."/>
            <person name="Crous P.W."/>
            <person name="Fauchery L."/>
            <person name="Girlanda M."/>
            <person name="Hayes R.D."/>
            <person name="Keri Z."/>
            <person name="LaButti K."/>
            <person name="Lipzen A."/>
            <person name="Lombard V."/>
            <person name="Magnuson J."/>
            <person name="Maillard F."/>
            <person name="Murat C."/>
            <person name="Nolan M."/>
            <person name="Ohm R.A."/>
            <person name="Pangilinan J."/>
            <person name="Pereira M.F."/>
            <person name="Perotto S."/>
            <person name="Peter M."/>
            <person name="Pfister S."/>
            <person name="Riley R."/>
            <person name="Sitrit Y."/>
            <person name="Stielow J.B."/>
            <person name="Szollosi G."/>
            <person name="Zifcakova L."/>
            <person name="Stursova M."/>
            <person name="Spatafora J.W."/>
            <person name="Tedersoo L."/>
            <person name="Vaario L.M."/>
            <person name="Yamada A."/>
            <person name="Yan M."/>
            <person name="Wang P."/>
            <person name="Xu J."/>
            <person name="Bruns T."/>
            <person name="Baldrian P."/>
            <person name="Vilgalys R."/>
            <person name="Dunand C."/>
            <person name="Henrissat B."/>
            <person name="Grigoriev I.V."/>
            <person name="Hibbett D."/>
            <person name="Nagy L.G."/>
            <person name="Martin F.M."/>
        </authorList>
    </citation>
    <scope>NUCLEOTIDE SEQUENCE</scope>
    <source>
        <strain evidence="1">P2</strain>
    </source>
</reference>
<dbReference type="EMBL" id="MU117980">
    <property type="protein sequence ID" value="KAF9650863.1"/>
    <property type="molecule type" value="Genomic_DNA"/>
</dbReference>
<proteinExistence type="predicted"/>
<protein>
    <submittedName>
        <fullName evidence="1">FAD/NAD(P)-binding domain-containing protein</fullName>
    </submittedName>
</protein>
<evidence type="ECO:0000313" key="1">
    <source>
        <dbReference type="EMBL" id="KAF9650863.1"/>
    </source>
</evidence>
<accession>A0ACB6ZN68</accession>
<organism evidence="1 2">
    <name type="scientific">Thelephora ganbajun</name>
    <name type="common">Ganba fungus</name>
    <dbReference type="NCBI Taxonomy" id="370292"/>
    <lineage>
        <taxon>Eukaryota</taxon>
        <taxon>Fungi</taxon>
        <taxon>Dikarya</taxon>
        <taxon>Basidiomycota</taxon>
        <taxon>Agaricomycotina</taxon>
        <taxon>Agaricomycetes</taxon>
        <taxon>Thelephorales</taxon>
        <taxon>Thelephoraceae</taxon>
        <taxon>Thelephora</taxon>
    </lineage>
</organism>
<reference evidence="1" key="1">
    <citation type="submission" date="2019-10" db="EMBL/GenBank/DDBJ databases">
        <authorList>
            <consortium name="DOE Joint Genome Institute"/>
            <person name="Kuo A."/>
            <person name="Miyauchi S."/>
            <person name="Kiss E."/>
            <person name="Drula E."/>
            <person name="Kohler A."/>
            <person name="Sanchez-Garcia M."/>
            <person name="Andreopoulos B."/>
            <person name="Barry K.W."/>
            <person name="Bonito G."/>
            <person name="Buee M."/>
            <person name="Carver A."/>
            <person name="Chen C."/>
            <person name="Cichocki N."/>
            <person name="Clum A."/>
            <person name="Culley D."/>
            <person name="Crous P.W."/>
            <person name="Fauchery L."/>
            <person name="Girlanda M."/>
            <person name="Hayes R."/>
            <person name="Keri Z."/>
            <person name="Labutti K."/>
            <person name="Lipzen A."/>
            <person name="Lombard V."/>
            <person name="Magnuson J."/>
            <person name="Maillard F."/>
            <person name="Morin E."/>
            <person name="Murat C."/>
            <person name="Nolan M."/>
            <person name="Ohm R."/>
            <person name="Pangilinan J."/>
            <person name="Pereira M."/>
            <person name="Perotto S."/>
            <person name="Peter M."/>
            <person name="Riley R."/>
            <person name="Sitrit Y."/>
            <person name="Stielow B."/>
            <person name="Szollosi G."/>
            <person name="Zifcakova L."/>
            <person name="Stursova M."/>
            <person name="Spatafora J.W."/>
            <person name="Tedersoo L."/>
            <person name="Vaario L.-M."/>
            <person name="Yamada A."/>
            <person name="Yan M."/>
            <person name="Wang P."/>
            <person name="Xu J."/>
            <person name="Bruns T."/>
            <person name="Baldrian P."/>
            <person name="Vilgalys R."/>
            <person name="Henrissat B."/>
            <person name="Grigoriev I.V."/>
            <person name="Hibbett D."/>
            <person name="Nagy L.G."/>
            <person name="Martin F.M."/>
        </authorList>
    </citation>
    <scope>NUCLEOTIDE SEQUENCE</scope>
    <source>
        <strain evidence="1">P2</strain>
    </source>
</reference>
<gene>
    <name evidence="1" type="ORF">BDM02DRAFT_3092331</name>
</gene>